<name>A0ABU9Y8E3_9SPHN</name>
<comment type="caution">
    <text evidence="9">The sequence shown here is derived from an EMBL/GenBank/DDBJ whole genome shotgun (WGS) entry which is preliminary data.</text>
</comment>
<feature type="transmembrane region" description="Helical" evidence="7">
    <location>
        <begin position="272"/>
        <end position="293"/>
    </location>
</feature>
<feature type="transmembrane region" description="Helical" evidence="7">
    <location>
        <begin position="21"/>
        <end position="43"/>
    </location>
</feature>
<evidence type="ECO:0000256" key="6">
    <source>
        <dbReference type="ARBA" id="ARBA00023136"/>
    </source>
</evidence>
<dbReference type="InterPro" id="IPR003838">
    <property type="entry name" value="ABC3_permease_C"/>
</dbReference>
<proteinExistence type="inferred from homology"/>
<dbReference type="Proteomes" id="UP001419910">
    <property type="component" value="Unassembled WGS sequence"/>
</dbReference>
<sequence>MRFRSTLTVKLFRDLWRLRGQALAIALVIGAGVGTMVMAVGLIRSLETTRAAYYDQYRFADVFAPLKRAPEPLMAQIRSLPGVATAESRISTGATLDVAQVPEPISAKVHSLPRADASALNRLVLRSGRLPDPNRPDEVVVNQDFAKGAGLQLGDPIRAVLYGKQATLRLVGTVLSPEYIYALSPGQIFPDNRRFGIVWMGREPLAAALDLNQAFNDVLIRLSPGERPDETIRRLDLLLAPYGGAGAYARTDQISDRFISSEIDQLKTMAGVLPPVFLLVAAFLLNIVLARLVDTEREIIGLLKAFGFPTRAIMFHYVQLAVLLSLGGLAFGVVLGGWLGRGLAGLYQRFYSFPFLSFRADADVYWFAAAATMVPVALGATTAVWRSARLTPAQAMRPAAPPDYSGRITSTIASALGPDEPSRIILRGLLRTPLRSGLSVIGLAAGLMLYVTSQSPHASIQRMIDLGLERADRSDLIVTFAEPRDARALYELERIPGVMNVQPFRAAGARIRAGHRVMREGLSGVEAGGDLNHMVDVHGVMSQPPPQGTVITGRMAKLLDVRRGDFVTVAITDGERPTLRLRVTDILDSPFGSSAVVDRATFNRLLREGDTLSGAYLEIDSRALAQIYARLKQSPMVAGVTVRASMRHAIRETVQKNFNTMTFFYTGLAVLVVIGVVYNSARISLSERARDLASLRVLGFRRSEVAFVLLGEQALLVIASLPLGIFAGIELWRFMIRRFDTDMFTIPFVIDPRVVGQGVLVVAAAAAGTAILVRHRVDHLDLVRALKTRE</sequence>
<evidence type="ECO:0000256" key="4">
    <source>
        <dbReference type="ARBA" id="ARBA00022692"/>
    </source>
</evidence>
<accession>A0ABU9Y8E3</accession>
<comment type="subcellular location">
    <subcellularLocation>
        <location evidence="1">Cell membrane</location>
        <topology evidence="1">Multi-pass membrane protein</topology>
    </subcellularLocation>
</comment>
<evidence type="ECO:0000256" key="1">
    <source>
        <dbReference type="ARBA" id="ARBA00004651"/>
    </source>
</evidence>
<evidence type="ECO:0000256" key="7">
    <source>
        <dbReference type="SAM" id="Phobius"/>
    </source>
</evidence>
<keyword evidence="3" id="KW-1003">Cell membrane</keyword>
<keyword evidence="4 7" id="KW-0812">Transmembrane</keyword>
<feature type="domain" description="ABC3 transporter permease C-terminal" evidence="8">
    <location>
        <begin position="276"/>
        <end position="390"/>
    </location>
</feature>
<gene>
    <name evidence="9" type="ORF">ABC974_20700</name>
</gene>
<dbReference type="EMBL" id="JBDIME010000023">
    <property type="protein sequence ID" value="MEN2792061.1"/>
    <property type="molecule type" value="Genomic_DNA"/>
</dbReference>
<feature type="transmembrane region" description="Helical" evidence="7">
    <location>
        <begin position="314"/>
        <end position="339"/>
    </location>
</feature>
<reference evidence="9 10" key="1">
    <citation type="submission" date="2024-05" db="EMBL/GenBank/DDBJ databases">
        <authorList>
            <person name="Liu Q."/>
            <person name="Xin Y.-H."/>
        </authorList>
    </citation>
    <scope>NUCLEOTIDE SEQUENCE [LARGE SCALE GENOMIC DNA]</scope>
    <source>
        <strain evidence="9 10">CGMCC 1.10181</strain>
    </source>
</reference>
<dbReference type="PANTHER" id="PTHR30489">
    <property type="entry name" value="LIPOPROTEIN-RELEASING SYSTEM TRANSMEMBRANE PROTEIN LOLE"/>
    <property type="match status" value="1"/>
</dbReference>
<feature type="transmembrane region" description="Helical" evidence="7">
    <location>
        <begin position="364"/>
        <end position="385"/>
    </location>
</feature>
<keyword evidence="10" id="KW-1185">Reference proteome</keyword>
<keyword evidence="5 7" id="KW-1133">Transmembrane helix</keyword>
<evidence type="ECO:0000256" key="5">
    <source>
        <dbReference type="ARBA" id="ARBA00022989"/>
    </source>
</evidence>
<dbReference type="Pfam" id="PF02687">
    <property type="entry name" value="FtsX"/>
    <property type="match status" value="2"/>
</dbReference>
<dbReference type="RefSeq" id="WP_343890127.1">
    <property type="nucleotide sequence ID" value="NZ_BAAAEH010000029.1"/>
</dbReference>
<keyword evidence="6 7" id="KW-0472">Membrane</keyword>
<evidence type="ECO:0000259" key="8">
    <source>
        <dbReference type="Pfam" id="PF02687"/>
    </source>
</evidence>
<feature type="transmembrane region" description="Helical" evidence="7">
    <location>
        <begin position="663"/>
        <end position="685"/>
    </location>
</feature>
<evidence type="ECO:0000313" key="9">
    <source>
        <dbReference type="EMBL" id="MEN2792061.1"/>
    </source>
</evidence>
<evidence type="ECO:0000256" key="2">
    <source>
        <dbReference type="ARBA" id="ARBA00005236"/>
    </source>
</evidence>
<comment type="similarity">
    <text evidence="2">Belongs to the ABC-4 integral membrane protein family. LolC/E subfamily.</text>
</comment>
<evidence type="ECO:0000256" key="3">
    <source>
        <dbReference type="ARBA" id="ARBA00022475"/>
    </source>
</evidence>
<dbReference type="PANTHER" id="PTHR30489:SF0">
    <property type="entry name" value="LIPOPROTEIN-RELEASING SYSTEM TRANSMEMBRANE PROTEIN LOLE"/>
    <property type="match status" value="1"/>
</dbReference>
<evidence type="ECO:0000313" key="10">
    <source>
        <dbReference type="Proteomes" id="UP001419910"/>
    </source>
</evidence>
<dbReference type="InterPro" id="IPR051447">
    <property type="entry name" value="Lipoprotein-release_system"/>
</dbReference>
<feature type="domain" description="ABC3 transporter permease C-terminal" evidence="8">
    <location>
        <begin position="664"/>
        <end position="773"/>
    </location>
</feature>
<protein>
    <submittedName>
        <fullName evidence="9">FtsX-like permease family protein</fullName>
    </submittedName>
</protein>
<organism evidence="9 10">
    <name type="scientific">Sphingomonas oligophenolica</name>
    <dbReference type="NCBI Taxonomy" id="301154"/>
    <lineage>
        <taxon>Bacteria</taxon>
        <taxon>Pseudomonadati</taxon>
        <taxon>Pseudomonadota</taxon>
        <taxon>Alphaproteobacteria</taxon>
        <taxon>Sphingomonadales</taxon>
        <taxon>Sphingomonadaceae</taxon>
        <taxon>Sphingomonas</taxon>
    </lineage>
</organism>
<feature type="transmembrane region" description="Helical" evidence="7">
    <location>
        <begin position="706"/>
        <end position="734"/>
    </location>
</feature>